<keyword evidence="3" id="KW-1185">Reference proteome</keyword>
<comment type="caution">
    <text evidence="2">The sequence shown here is derived from an EMBL/GenBank/DDBJ whole genome shotgun (WGS) entry which is preliminary data.</text>
</comment>
<evidence type="ECO:0000313" key="3">
    <source>
        <dbReference type="Proteomes" id="UP001283361"/>
    </source>
</evidence>
<evidence type="ECO:0000313" key="2">
    <source>
        <dbReference type="EMBL" id="KAK3790194.1"/>
    </source>
</evidence>
<reference evidence="2" key="1">
    <citation type="journal article" date="2023" name="G3 (Bethesda)">
        <title>A reference genome for the long-term kleptoplast-retaining sea slug Elysia crispata morphotype clarki.</title>
        <authorList>
            <person name="Eastman K.E."/>
            <person name="Pendleton A.L."/>
            <person name="Shaikh M.A."/>
            <person name="Suttiyut T."/>
            <person name="Ogas R."/>
            <person name="Tomko P."/>
            <person name="Gavelis G."/>
            <person name="Widhalm J.R."/>
            <person name="Wisecaver J.H."/>
        </authorList>
    </citation>
    <scope>NUCLEOTIDE SEQUENCE</scope>
    <source>
        <strain evidence="2">ECLA1</strain>
    </source>
</reference>
<feature type="compositionally biased region" description="Polar residues" evidence="1">
    <location>
        <begin position="122"/>
        <end position="138"/>
    </location>
</feature>
<dbReference type="EMBL" id="JAWDGP010001563">
    <property type="protein sequence ID" value="KAK3790194.1"/>
    <property type="molecule type" value="Genomic_DNA"/>
</dbReference>
<protein>
    <submittedName>
        <fullName evidence="2">Uncharacterized protein</fullName>
    </submittedName>
</protein>
<dbReference type="Proteomes" id="UP001283361">
    <property type="component" value="Unassembled WGS sequence"/>
</dbReference>
<accession>A0AAE1ALT7</accession>
<gene>
    <name evidence="2" type="ORF">RRG08_007799</name>
</gene>
<proteinExistence type="predicted"/>
<evidence type="ECO:0000256" key="1">
    <source>
        <dbReference type="SAM" id="MobiDB-lite"/>
    </source>
</evidence>
<dbReference type="AlphaFoldDB" id="A0AAE1ALT7"/>
<feature type="region of interest" description="Disordered" evidence="1">
    <location>
        <begin position="115"/>
        <end position="138"/>
    </location>
</feature>
<name>A0AAE1ALT7_9GAST</name>
<organism evidence="2 3">
    <name type="scientific">Elysia crispata</name>
    <name type="common">lettuce slug</name>
    <dbReference type="NCBI Taxonomy" id="231223"/>
    <lineage>
        <taxon>Eukaryota</taxon>
        <taxon>Metazoa</taxon>
        <taxon>Spiralia</taxon>
        <taxon>Lophotrochozoa</taxon>
        <taxon>Mollusca</taxon>
        <taxon>Gastropoda</taxon>
        <taxon>Heterobranchia</taxon>
        <taxon>Euthyneura</taxon>
        <taxon>Panpulmonata</taxon>
        <taxon>Sacoglossa</taxon>
        <taxon>Placobranchoidea</taxon>
        <taxon>Plakobranchidae</taxon>
        <taxon>Elysia</taxon>
    </lineage>
</organism>
<feature type="region of interest" description="Disordered" evidence="1">
    <location>
        <begin position="11"/>
        <end position="33"/>
    </location>
</feature>
<sequence>MHDGVGWVTLNRLWPRDGDPTGGGTASTTTGTSFHGRASATLVHPPRTAAEGAQAGLMAVILLHDWLCCATPCSARFLDLPGQKPQALRPVDPCLGRCPAPSKSHKPSGLWTPAWGGAPTRANATSPQAYQMSSHNLL</sequence>